<feature type="compositionally biased region" description="Low complexity" evidence="1">
    <location>
        <begin position="19"/>
        <end position="33"/>
    </location>
</feature>
<feature type="region of interest" description="Disordered" evidence="1">
    <location>
        <begin position="19"/>
        <end position="40"/>
    </location>
</feature>
<gene>
    <name evidence="2" type="ORF">GCM10009768_28540</name>
</gene>
<name>A0ABP4Y0I5_9MICO</name>
<reference evidence="3" key="1">
    <citation type="journal article" date="2019" name="Int. J. Syst. Evol. Microbiol.">
        <title>The Global Catalogue of Microorganisms (GCM) 10K type strain sequencing project: providing services to taxonomists for standard genome sequencing and annotation.</title>
        <authorList>
            <consortium name="The Broad Institute Genomics Platform"/>
            <consortium name="The Broad Institute Genome Sequencing Center for Infectious Disease"/>
            <person name="Wu L."/>
            <person name="Ma J."/>
        </authorList>
    </citation>
    <scope>NUCLEOTIDE SEQUENCE [LARGE SCALE GENOMIC DNA]</scope>
    <source>
        <strain evidence="3">JCM 14736</strain>
    </source>
</reference>
<evidence type="ECO:0000256" key="1">
    <source>
        <dbReference type="SAM" id="MobiDB-lite"/>
    </source>
</evidence>
<keyword evidence="3" id="KW-1185">Reference proteome</keyword>
<evidence type="ECO:0000313" key="3">
    <source>
        <dbReference type="Proteomes" id="UP001500851"/>
    </source>
</evidence>
<dbReference type="RefSeq" id="WP_344033302.1">
    <property type="nucleotide sequence ID" value="NZ_BAAAOB010000005.1"/>
</dbReference>
<sequence>MNANGGLDDYERVMGSLRAHAQQASAETQASEEPTNSKSTVIPPMLYLPIRVSAGGPESFEVRPLPDGRRALLAYTALDRLLDQCGSEQPWAVLQIEALATVMSSQPFDLVSFDPVISAHLVHEGRLR</sequence>
<evidence type="ECO:0008006" key="4">
    <source>
        <dbReference type="Google" id="ProtNLM"/>
    </source>
</evidence>
<accession>A0ABP4Y0I5</accession>
<proteinExistence type="predicted"/>
<organism evidence="2 3">
    <name type="scientific">Leucobacter iarius</name>
    <dbReference type="NCBI Taxonomy" id="333963"/>
    <lineage>
        <taxon>Bacteria</taxon>
        <taxon>Bacillati</taxon>
        <taxon>Actinomycetota</taxon>
        <taxon>Actinomycetes</taxon>
        <taxon>Micrococcales</taxon>
        <taxon>Microbacteriaceae</taxon>
        <taxon>Leucobacter</taxon>
    </lineage>
</organism>
<evidence type="ECO:0000313" key="2">
    <source>
        <dbReference type="EMBL" id="GAA1797901.1"/>
    </source>
</evidence>
<dbReference type="NCBIfam" id="NF042914">
    <property type="entry name" value="SAV915_dom"/>
    <property type="match status" value="1"/>
</dbReference>
<dbReference type="InterPro" id="IPR049975">
    <property type="entry name" value="SAV_915-like_dom"/>
</dbReference>
<comment type="caution">
    <text evidence="2">The sequence shown here is derived from an EMBL/GenBank/DDBJ whole genome shotgun (WGS) entry which is preliminary data.</text>
</comment>
<dbReference type="Proteomes" id="UP001500851">
    <property type="component" value="Unassembled WGS sequence"/>
</dbReference>
<dbReference type="EMBL" id="BAAAOB010000005">
    <property type="protein sequence ID" value="GAA1797901.1"/>
    <property type="molecule type" value="Genomic_DNA"/>
</dbReference>
<protein>
    <recommendedName>
        <fullName evidence="4">SseB protein N-terminal domain-containing protein</fullName>
    </recommendedName>
</protein>